<evidence type="ECO:0000256" key="1">
    <source>
        <dbReference type="ARBA" id="ARBA00001937"/>
    </source>
</evidence>
<dbReference type="UniPathway" id="UPA00128">
    <property type="reaction ID" value="UER00190"/>
</dbReference>
<keyword evidence="10" id="KW-1185">Reference proteome</keyword>
<evidence type="ECO:0000313" key="9">
    <source>
        <dbReference type="EMBL" id="TKS74952.1"/>
    </source>
</evidence>
<dbReference type="STRING" id="240159.A0A4V6AP16"/>
<comment type="similarity">
    <text evidence="3">Belongs to the NAD(P)-dependent epimerase/dehydratase family. GDP-mannose 4,6-dehydratase subfamily.</text>
</comment>
<protein>
    <recommendedName>
        <fullName evidence="4">GDP-mannose 4,6-dehydratase</fullName>
        <ecNumber evidence="4">4.2.1.47</ecNumber>
    </recommendedName>
    <alternativeName>
        <fullName evidence="6">GDP-D-mannose dehydratase</fullName>
    </alternativeName>
</protein>
<dbReference type="GO" id="GO:0008446">
    <property type="term" value="F:GDP-mannose 4,6-dehydratase activity"/>
    <property type="evidence" value="ECO:0007669"/>
    <property type="project" value="UniProtKB-EC"/>
</dbReference>
<dbReference type="InterPro" id="IPR016040">
    <property type="entry name" value="NAD(P)-bd_dom"/>
</dbReference>
<dbReference type="GO" id="GO:0042351">
    <property type="term" value="P:'de novo' GDP-L-fucose biosynthetic process"/>
    <property type="evidence" value="ECO:0007669"/>
    <property type="project" value="UniProtKB-UniPathway"/>
</dbReference>
<gene>
    <name evidence="9" type="ORF">D9C73_009035</name>
</gene>
<accession>A0A4V6AP16</accession>
<evidence type="ECO:0000256" key="2">
    <source>
        <dbReference type="ARBA" id="ARBA00004912"/>
    </source>
</evidence>
<dbReference type="EMBL" id="CM014085">
    <property type="protein sequence ID" value="TKS74952.1"/>
    <property type="molecule type" value="Genomic_DNA"/>
</dbReference>
<feature type="domain" description="NAD(P)-binding" evidence="8">
    <location>
        <begin position="107"/>
        <end position="194"/>
    </location>
</feature>
<reference evidence="9 10" key="1">
    <citation type="submission" date="2019-01" db="EMBL/GenBank/DDBJ databases">
        <title>Genome Assembly of Collichthys lucidus.</title>
        <authorList>
            <person name="Cai M."/>
            <person name="Xiao S."/>
        </authorList>
    </citation>
    <scope>NUCLEOTIDE SEQUENCE [LARGE SCALE GENOMIC DNA]</scope>
    <source>
        <strain evidence="9">JT15FE1705JMU</strain>
        <tissue evidence="9">Muscle</tissue>
    </source>
</reference>
<keyword evidence="5" id="KW-0456">Lyase</keyword>
<evidence type="ECO:0000256" key="3">
    <source>
        <dbReference type="ARBA" id="ARBA00009263"/>
    </source>
</evidence>
<evidence type="ECO:0000256" key="5">
    <source>
        <dbReference type="ARBA" id="ARBA00023239"/>
    </source>
</evidence>
<dbReference type="SUPFAM" id="SSF51735">
    <property type="entry name" value="NAD(P)-binding Rossmann-fold domains"/>
    <property type="match status" value="1"/>
</dbReference>
<feature type="region of interest" description="Disordered" evidence="7">
    <location>
        <begin position="1"/>
        <end position="56"/>
    </location>
</feature>
<evidence type="ECO:0000313" key="10">
    <source>
        <dbReference type="Proteomes" id="UP000298787"/>
    </source>
</evidence>
<dbReference type="Proteomes" id="UP000298787">
    <property type="component" value="Chromosome 8"/>
</dbReference>
<comment type="pathway">
    <text evidence="2">Nucleotide-sugar biosynthesis; GDP-L-fucose biosynthesis via de novo pathway; GDP-L-fucose from GDP-alpha-D-mannose: step 1/2.</text>
</comment>
<feature type="region of interest" description="Disordered" evidence="7">
    <location>
        <begin position="194"/>
        <end position="219"/>
    </location>
</feature>
<dbReference type="PANTHER" id="PTHR43715">
    <property type="entry name" value="GDP-MANNOSE 4,6-DEHYDRATASE"/>
    <property type="match status" value="1"/>
</dbReference>
<dbReference type="Gene3D" id="3.40.50.720">
    <property type="entry name" value="NAD(P)-binding Rossmann-like Domain"/>
    <property type="match status" value="1"/>
</dbReference>
<sequence>MGDDEDDGGRVGHGGDDDDDDAESGWLTEHFPFPKTLPCHRPPSKTGHSATVRPRHADPCSDVPALVSFDLAEYTANVDGVGTLRLLDAIKTCGLTNSVKFYQASTSAAKLYAYWIVVNFREAYDMFAVNGILFNHESPRRGSNFVTRKISRSVAKIHLGQLESFSLGNLDSKRDWGHAKDYVEFRKSGFREAKQKPEVLRGTDAEEEEDGGGGGGGGG</sequence>
<evidence type="ECO:0000259" key="8">
    <source>
        <dbReference type="Pfam" id="PF16363"/>
    </source>
</evidence>
<comment type="cofactor">
    <cofactor evidence="1">
        <name>NADP(+)</name>
        <dbReference type="ChEBI" id="CHEBI:58349"/>
    </cofactor>
</comment>
<dbReference type="InterPro" id="IPR036291">
    <property type="entry name" value="NAD(P)-bd_dom_sf"/>
</dbReference>
<proteinExistence type="inferred from homology"/>
<organism evidence="9 10">
    <name type="scientific">Collichthys lucidus</name>
    <name type="common">Big head croaker</name>
    <name type="synonym">Sciaena lucida</name>
    <dbReference type="NCBI Taxonomy" id="240159"/>
    <lineage>
        <taxon>Eukaryota</taxon>
        <taxon>Metazoa</taxon>
        <taxon>Chordata</taxon>
        <taxon>Craniata</taxon>
        <taxon>Vertebrata</taxon>
        <taxon>Euteleostomi</taxon>
        <taxon>Actinopterygii</taxon>
        <taxon>Neopterygii</taxon>
        <taxon>Teleostei</taxon>
        <taxon>Neoteleostei</taxon>
        <taxon>Acanthomorphata</taxon>
        <taxon>Eupercaria</taxon>
        <taxon>Sciaenidae</taxon>
        <taxon>Collichthys</taxon>
    </lineage>
</organism>
<feature type="compositionally biased region" description="Basic and acidic residues" evidence="7">
    <location>
        <begin position="194"/>
        <end position="204"/>
    </location>
</feature>
<dbReference type="InterPro" id="IPR006368">
    <property type="entry name" value="GDP_Man_deHydtase"/>
</dbReference>
<name>A0A4V6AP16_COLLU</name>
<dbReference type="PANTHER" id="PTHR43715:SF1">
    <property type="entry name" value="GDP-MANNOSE 4,6 DEHYDRATASE"/>
    <property type="match status" value="1"/>
</dbReference>
<evidence type="ECO:0000256" key="4">
    <source>
        <dbReference type="ARBA" id="ARBA00011989"/>
    </source>
</evidence>
<evidence type="ECO:0000256" key="6">
    <source>
        <dbReference type="ARBA" id="ARBA00031085"/>
    </source>
</evidence>
<evidence type="ECO:0000256" key="7">
    <source>
        <dbReference type="SAM" id="MobiDB-lite"/>
    </source>
</evidence>
<dbReference type="AlphaFoldDB" id="A0A4V6AP16"/>
<dbReference type="EC" id="4.2.1.47" evidence="4"/>
<dbReference type="Pfam" id="PF16363">
    <property type="entry name" value="GDP_Man_Dehyd"/>
    <property type="match status" value="1"/>
</dbReference>
<dbReference type="Gene3D" id="3.90.25.10">
    <property type="entry name" value="UDP-galactose 4-epimerase, domain 1"/>
    <property type="match status" value="1"/>
</dbReference>